<feature type="compositionally biased region" description="Acidic residues" evidence="8">
    <location>
        <begin position="159"/>
        <end position="188"/>
    </location>
</feature>
<dbReference type="EMBL" id="JASNWA010000011">
    <property type="protein sequence ID" value="KAK3167069.1"/>
    <property type="molecule type" value="Genomic_DNA"/>
</dbReference>
<feature type="compositionally biased region" description="Basic and acidic residues" evidence="8">
    <location>
        <begin position="355"/>
        <end position="366"/>
    </location>
</feature>
<dbReference type="PROSITE" id="PS50102">
    <property type="entry name" value="RRM"/>
    <property type="match status" value="1"/>
</dbReference>
<accession>A0AAD9YVZ7</accession>
<keyword evidence="6" id="KW-0539">Nucleus</keyword>
<feature type="region of interest" description="Disordered" evidence="8">
    <location>
        <begin position="515"/>
        <end position="554"/>
    </location>
</feature>
<comment type="similarity">
    <text evidence="3">Belongs to the RRM RBM34 family.</text>
</comment>
<organism evidence="10 11">
    <name type="scientific">Lepraria neglecta</name>
    <dbReference type="NCBI Taxonomy" id="209136"/>
    <lineage>
        <taxon>Eukaryota</taxon>
        <taxon>Fungi</taxon>
        <taxon>Dikarya</taxon>
        <taxon>Ascomycota</taxon>
        <taxon>Pezizomycotina</taxon>
        <taxon>Lecanoromycetes</taxon>
        <taxon>OSLEUM clade</taxon>
        <taxon>Lecanoromycetidae</taxon>
        <taxon>Lecanorales</taxon>
        <taxon>Lecanorineae</taxon>
        <taxon>Stereocaulaceae</taxon>
        <taxon>Lepraria</taxon>
    </lineage>
</organism>
<feature type="region of interest" description="Disordered" evidence="8">
    <location>
        <begin position="436"/>
        <end position="468"/>
    </location>
</feature>
<dbReference type="InterPro" id="IPR000504">
    <property type="entry name" value="RRM_dom"/>
</dbReference>
<feature type="region of interest" description="Disordered" evidence="8">
    <location>
        <begin position="346"/>
        <end position="368"/>
    </location>
</feature>
<evidence type="ECO:0000313" key="11">
    <source>
        <dbReference type="Proteomes" id="UP001276659"/>
    </source>
</evidence>
<dbReference type="InterPro" id="IPR035979">
    <property type="entry name" value="RBD_domain_sf"/>
</dbReference>
<dbReference type="PANTHER" id="PTHR23236">
    <property type="entry name" value="EUKARYOTIC TRANSLATION INITIATION FACTOR 4B/4H"/>
    <property type="match status" value="1"/>
</dbReference>
<feature type="compositionally biased region" description="Basic residues" evidence="8">
    <location>
        <begin position="144"/>
        <end position="153"/>
    </location>
</feature>
<feature type="region of interest" description="Disordered" evidence="8">
    <location>
        <begin position="39"/>
        <end position="205"/>
    </location>
</feature>
<dbReference type="GO" id="GO:0005730">
    <property type="term" value="C:nucleolus"/>
    <property type="evidence" value="ECO:0007669"/>
    <property type="project" value="UniProtKB-SubCell"/>
</dbReference>
<evidence type="ECO:0000256" key="6">
    <source>
        <dbReference type="ARBA" id="ARBA00023242"/>
    </source>
</evidence>
<dbReference type="InterPro" id="IPR012677">
    <property type="entry name" value="Nucleotide-bd_a/b_plait_sf"/>
</dbReference>
<dbReference type="SMART" id="SM00360">
    <property type="entry name" value="RRM"/>
    <property type="match status" value="1"/>
</dbReference>
<gene>
    <name evidence="10" type="ORF">OEA41_010194</name>
</gene>
<evidence type="ECO:0000256" key="4">
    <source>
        <dbReference type="ARBA" id="ARBA00015520"/>
    </source>
</evidence>
<feature type="domain" description="RRM" evidence="9">
    <location>
        <begin position="331"/>
        <end position="436"/>
    </location>
</feature>
<comment type="caution">
    <text evidence="10">The sequence shown here is derived from an EMBL/GenBank/DDBJ whole genome shotgun (WGS) entry which is preliminary data.</text>
</comment>
<name>A0AAD9YVZ7_9LECA</name>
<feature type="compositionally biased region" description="Basic residues" evidence="8">
    <location>
        <begin position="531"/>
        <end position="546"/>
    </location>
</feature>
<dbReference type="GO" id="GO:0000463">
    <property type="term" value="P:maturation of LSU-rRNA from tricistronic rRNA transcript (SSU-rRNA, 5.8S rRNA, LSU-rRNA)"/>
    <property type="evidence" value="ECO:0007669"/>
    <property type="project" value="TreeGrafter"/>
</dbReference>
<evidence type="ECO:0000313" key="10">
    <source>
        <dbReference type="EMBL" id="KAK3167069.1"/>
    </source>
</evidence>
<keyword evidence="5 7" id="KW-0694">RNA-binding</keyword>
<dbReference type="AlphaFoldDB" id="A0AAD9YVZ7"/>
<protein>
    <recommendedName>
        <fullName evidence="4">Nucleolar protein 12</fullName>
    </recommendedName>
</protein>
<evidence type="ECO:0000256" key="8">
    <source>
        <dbReference type="SAM" id="MobiDB-lite"/>
    </source>
</evidence>
<feature type="region of interest" description="Disordered" evidence="8">
    <location>
        <begin position="1"/>
        <end position="26"/>
    </location>
</feature>
<sequence length="554" mass="60994">MGKSKLRKETSVVEQPAVSKLSPQSKTYDTALTTLFANSLGPVKPIHRSLHQQVSSREKKSPIERASSSSEAETAEHDALSETANEQVVVGSSLPRGSGAAKFSTDTEILPNRKRKRKDVEDDLEGKYMSQLVKQEVKEEHHARAVQKKRRKQKQSDSANEDDASSNAEDGSESESVENETEEEEENPNGETPQHESRITSKDDLDLEKSARTVFLANVSTLAIKSKSAKKTLLDHLASFTSTLPQQDIKHGVESLRFRSTAFASTGVPRKAAFAKKELMDTTTKSTNAYAVYTTQVAAREAAKRLNGTMVLDRHLRVDSVAHPAKIDHRRCIFVGNLGFVDDASNMNAAEDEENNKRPRKEKEPADVEEGLWRQFGKAGTVESVRVVRDKTTRVGKGFAYVQFENANAVETALLYNEKKYPPMLPRILRVTRAKNVTKATGRKEKNTNYKRNTDSAANYKPKVPSKVQSLTGRAGKLLGRAGAAQLRAAGEPQSPAVKKISGIAKAPESIVFEGYRASSHQGKGVLKTKGSGKKHGKPSSRSRQFKAQDKKKS</sequence>
<evidence type="ECO:0000256" key="7">
    <source>
        <dbReference type="PROSITE-ProRule" id="PRU00176"/>
    </source>
</evidence>
<dbReference type="Proteomes" id="UP001276659">
    <property type="component" value="Unassembled WGS sequence"/>
</dbReference>
<dbReference type="GO" id="GO:0019843">
    <property type="term" value="F:rRNA binding"/>
    <property type="evidence" value="ECO:0007669"/>
    <property type="project" value="TreeGrafter"/>
</dbReference>
<feature type="compositionally biased region" description="Basic and acidic residues" evidence="8">
    <location>
        <begin position="193"/>
        <end position="205"/>
    </location>
</feature>
<evidence type="ECO:0000256" key="3">
    <source>
        <dbReference type="ARBA" id="ARBA00007077"/>
    </source>
</evidence>
<comment type="function">
    <text evidence="1">Involved in pre-25S rRNA processing.</text>
</comment>
<evidence type="ECO:0000256" key="5">
    <source>
        <dbReference type="ARBA" id="ARBA00022884"/>
    </source>
</evidence>
<dbReference type="Pfam" id="PF00076">
    <property type="entry name" value="RRM_1"/>
    <property type="match status" value="1"/>
</dbReference>
<dbReference type="SUPFAM" id="SSF54928">
    <property type="entry name" value="RNA-binding domain, RBD"/>
    <property type="match status" value="2"/>
</dbReference>
<keyword evidence="11" id="KW-1185">Reference proteome</keyword>
<reference evidence="10" key="1">
    <citation type="submission" date="2022-11" db="EMBL/GenBank/DDBJ databases">
        <title>Chromosomal genome sequence assembly and mating type (MAT) locus characterization of the leprose asexual lichenized fungus Lepraria neglecta (Nyl.) Erichsen.</title>
        <authorList>
            <person name="Allen J.L."/>
            <person name="Pfeffer B."/>
        </authorList>
    </citation>
    <scope>NUCLEOTIDE SEQUENCE</scope>
    <source>
        <strain evidence="10">Allen 5258</strain>
    </source>
</reference>
<dbReference type="Gene3D" id="3.30.70.330">
    <property type="match status" value="2"/>
</dbReference>
<comment type="subcellular location">
    <subcellularLocation>
        <location evidence="2">Nucleus</location>
        <location evidence="2">Nucleolus</location>
    </subcellularLocation>
</comment>
<feature type="compositionally biased region" description="Basic and acidic residues" evidence="8">
    <location>
        <begin position="442"/>
        <end position="454"/>
    </location>
</feature>
<evidence type="ECO:0000259" key="9">
    <source>
        <dbReference type="PROSITE" id="PS50102"/>
    </source>
</evidence>
<proteinExistence type="inferred from homology"/>
<evidence type="ECO:0000256" key="1">
    <source>
        <dbReference type="ARBA" id="ARBA00002475"/>
    </source>
</evidence>
<evidence type="ECO:0000256" key="2">
    <source>
        <dbReference type="ARBA" id="ARBA00004604"/>
    </source>
</evidence>
<dbReference type="PANTHER" id="PTHR23236:SF25">
    <property type="entry name" value="RNA-BINDING PROTEIN 34"/>
    <property type="match status" value="1"/>
</dbReference>